<feature type="compositionally biased region" description="Basic residues" evidence="1">
    <location>
        <begin position="68"/>
        <end position="79"/>
    </location>
</feature>
<evidence type="ECO:0000256" key="1">
    <source>
        <dbReference type="SAM" id="MobiDB-lite"/>
    </source>
</evidence>
<reference evidence="3" key="1">
    <citation type="submission" date="2016-10" db="EMBL/GenBank/DDBJ databases">
        <authorList>
            <person name="Jeantristanb JTB J.-T."/>
            <person name="Ricardo R."/>
        </authorList>
    </citation>
    <scope>NUCLEOTIDE SEQUENCE [LARGE SCALE GENOMIC DNA]</scope>
</reference>
<protein>
    <submittedName>
        <fullName evidence="2">BZ3500_MvSof-1268-A1-R1_Chr3-3g06586 protein</fullName>
    </submittedName>
</protein>
<evidence type="ECO:0000313" key="2">
    <source>
        <dbReference type="EMBL" id="SCZ98121.1"/>
    </source>
</evidence>
<keyword evidence="3" id="KW-1185">Reference proteome</keyword>
<feature type="region of interest" description="Disordered" evidence="1">
    <location>
        <begin position="1"/>
        <end position="85"/>
    </location>
</feature>
<proteinExistence type="predicted"/>
<feature type="compositionally biased region" description="Polar residues" evidence="1">
    <location>
        <begin position="26"/>
        <end position="66"/>
    </location>
</feature>
<gene>
    <name evidence="2" type="ORF">BZ3500_MVSOF-1268-A1-R1_CHR3-3G06586</name>
</gene>
<dbReference type="AlphaFoldDB" id="A0A2X0LGV2"/>
<dbReference type="EMBL" id="FMWP01000094">
    <property type="protein sequence ID" value="SCZ98121.1"/>
    <property type="molecule type" value="Genomic_DNA"/>
</dbReference>
<accession>A0A2X0LGV2</accession>
<dbReference type="Proteomes" id="UP000249723">
    <property type="component" value="Unassembled WGS sequence"/>
</dbReference>
<dbReference type="OrthoDB" id="10582520at2759"/>
<sequence>MFAFMEENRKDNSLLNPPLPLPMSFVTLTPRSRPSTRSAHSPNRRGQPSTHVANHQTPTVAPQTTRIFARHHPTTFRRSRPTDPAPVPRSFCIVCGSTSLDHPPTQLCHEFDPEAFTRSSSGALYHESSKPQVCFAFTR</sequence>
<feature type="compositionally biased region" description="Basic and acidic residues" evidence="1">
    <location>
        <begin position="1"/>
        <end position="12"/>
    </location>
</feature>
<name>A0A2X0LGV2_9BASI</name>
<organism evidence="2 3">
    <name type="scientific">Microbotryum saponariae</name>
    <dbReference type="NCBI Taxonomy" id="289078"/>
    <lineage>
        <taxon>Eukaryota</taxon>
        <taxon>Fungi</taxon>
        <taxon>Dikarya</taxon>
        <taxon>Basidiomycota</taxon>
        <taxon>Pucciniomycotina</taxon>
        <taxon>Microbotryomycetes</taxon>
        <taxon>Microbotryales</taxon>
        <taxon>Microbotryaceae</taxon>
        <taxon>Microbotryum</taxon>
    </lineage>
</organism>
<evidence type="ECO:0000313" key="3">
    <source>
        <dbReference type="Proteomes" id="UP000249723"/>
    </source>
</evidence>